<name>A0A2H6BYW5_MICAE</name>
<reference evidence="2" key="1">
    <citation type="submission" date="2017-12" db="EMBL/GenBank/DDBJ databases">
        <title>Improved Draft Genome Sequence of Microcystis aeruginosa NIES-298, a Microcystin-Producing Cyanobacterium from Lake Kasumigaura, Japan.</title>
        <authorList>
            <person name="Yamaguchi H."/>
            <person name="Suzuki S."/>
            <person name="Kawachi M."/>
        </authorList>
    </citation>
    <scope>NUCLEOTIDE SEQUENCE [LARGE SCALE GENOMIC DNA]</scope>
    <source>
        <strain evidence="2">NIES-298</strain>
    </source>
</reference>
<gene>
    <name evidence="1" type="ORF">BGM30_44760</name>
</gene>
<dbReference type="AlphaFoldDB" id="A0A2H6BYW5"/>
<proteinExistence type="predicted"/>
<organism evidence="1 2">
    <name type="scientific">Microcystis aeruginosa NIES-298</name>
    <dbReference type="NCBI Taxonomy" id="449468"/>
    <lineage>
        <taxon>Bacteria</taxon>
        <taxon>Bacillati</taxon>
        <taxon>Cyanobacteriota</taxon>
        <taxon>Cyanophyceae</taxon>
        <taxon>Oscillatoriophycideae</taxon>
        <taxon>Chroococcales</taxon>
        <taxon>Microcystaceae</taxon>
        <taxon>Microcystis</taxon>
    </lineage>
</organism>
<sequence>MGVPVTFLGTNTKSGLGSSITLTPGNRYLVIDWEDIDQAIDSQSAIPDNLEDWLAAILFHLVDRSLADTNSQTGAKITAGRRFIFQFNGKGIESNFESGTDLIGYQVTGTIYVSDPSPARPPAINL</sequence>
<protein>
    <submittedName>
        <fullName evidence="1">Uncharacterized protein</fullName>
    </submittedName>
</protein>
<comment type="caution">
    <text evidence="1">The sequence shown here is derived from an EMBL/GenBank/DDBJ whole genome shotgun (WGS) entry which is preliminary data.</text>
</comment>
<dbReference type="EMBL" id="BEYQ01000022">
    <property type="protein sequence ID" value="GBD55383.1"/>
    <property type="molecule type" value="Genomic_DNA"/>
</dbReference>
<dbReference type="Proteomes" id="UP000236321">
    <property type="component" value="Unassembled WGS sequence"/>
</dbReference>
<dbReference type="RefSeq" id="WP_103113461.1">
    <property type="nucleotide sequence ID" value="NZ_BEIU01000026.1"/>
</dbReference>
<evidence type="ECO:0000313" key="1">
    <source>
        <dbReference type="EMBL" id="GBD55383.1"/>
    </source>
</evidence>
<accession>A0A2H6BYW5</accession>
<evidence type="ECO:0000313" key="2">
    <source>
        <dbReference type="Proteomes" id="UP000236321"/>
    </source>
</evidence>